<evidence type="ECO:0000256" key="1">
    <source>
        <dbReference type="ARBA" id="ARBA00022679"/>
    </source>
</evidence>
<dbReference type="RefSeq" id="WP_344432643.1">
    <property type="nucleotide sequence ID" value="NZ_BAAASL010000001.1"/>
</dbReference>
<feature type="region of interest" description="Disordered" evidence="2">
    <location>
        <begin position="1"/>
        <end position="28"/>
    </location>
</feature>
<dbReference type="Proteomes" id="UP001500886">
    <property type="component" value="Unassembled WGS sequence"/>
</dbReference>
<protein>
    <submittedName>
        <fullName evidence="4">Methyltransferase domain-containing protein</fullName>
    </submittedName>
</protein>
<evidence type="ECO:0000313" key="5">
    <source>
        <dbReference type="Proteomes" id="UP001500886"/>
    </source>
</evidence>
<sequence length="269" mass="29087">MSTDRSASVAARGTGRLARDSSGEQGRLESIQRSVDAFTTGIIERLPVRPDWNCLELGAGAGSIAYWLADRCPQGRVVAADIDTRYLDADRAANLEVQQADVTREDYAPGRFDFIHARFLLCHLPERDEVLARAAGWLAPGGWLLVEEPYHLPAQDSPFPAVRRILAGYQQKYRDLGADMTWARGIPALLAGSGLQDVSFTGNLGCMGGLEKDRWAPLIGQAGPALVADGLVAQEDLDEFAALLKDPAFLDIPQVTISAWGRAGDVSRA</sequence>
<evidence type="ECO:0000313" key="4">
    <source>
        <dbReference type="EMBL" id="GAA2707469.1"/>
    </source>
</evidence>
<dbReference type="EMBL" id="BAAASL010000001">
    <property type="protein sequence ID" value="GAA2707469.1"/>
    <property type="molecule type" value="Genomic_DNA"/>
</dbReference>
<dbReference type="CDD" id="cd02440">
    <property type="entry name" value="AdoMet_MTases"/>
    <property type="match status" value="1"/>
</dbReference>
<dbReference type="InterPro" id="IPR029063">
    <property type="entry name" value="SAM-dependent_MTases_sf"/>
</dbReference>
<dbReference type="PANTHER" id="PTHR43861:SF3">
    <property type="entry name" value="PUTATIVE (AFU_ORTHOLOGUE AFUA_2G14390)-RELATED"/>
    <property type="match status" value="1"/>
</dbReference>
<accession>A0ABN3TJQ9</accession>
<dbReference type="SUPFAM" id="SSF53335">
    <property type="entry name" value="S-adenosyl-L-methionine-dependent methyltransferases"/>
    <property type="match status" value="1"/>
</dbReference>
<keyword evidence="5" id="KW-1185">Reference proteome</keyword>
<evidence type="ECO:0000256" key="2">
    <source>
        <dbReference type="SAM" id="MobiDB-lite"/>
    </source>
</evidence>
<evidence type="ECO:0000259" key="3">
    <source>
        <dbReference type="Pfam" id="PF08241"/>
    </source>
</evidence>
<gene>
    <name evidence="4" type="ORF">GCM10010315_01990</name>
</gene>
<comment type="caution">
    <text evidence="4">The sequence shown here is derived from an EMBL/GenBank/DDBJ whole genome shotgun (WGS) entry which is preliminary data.</text>
</comment>
<dbReference type="GO" id="GO:0008168">
    <property type="term" value="F:methyltransferase activity"/>
    <property type="evidence" value="ECO:0007669"/>
    <property type="project" value="UniProtKB-KW"/>
</dbReference>
<organism evidence="4 5">
    <name type="scientific">Streptomyces luteosporeus</name>
    <dbReference type="NCBI Taxonomy" id="173856"/>
    <lineage>
        <taxon>Bacteria</taxon>
        <taxon>Bacillati</taxon>
        <taxon>Actinomycetota</taxon>
        <taxon>Actinomycetes</taxon>
        <taxon>Kitasatosporales</taxon>
        <taxon>Streptomycetaceae</taxon>
        <taxon>Streptomyces</taxon>
    </lineage>
</organism>
<feature type="domain" description="Methyltransferase type 11" evidence="3">
    <location>
        <begin position="55"/>
        <end position="146"/>
    </location>
</feature>
<proteinExistence type="predicted"/>
<dbReference type="Gene3D" id="3.40.50.150">
    <property type="entry name" value="Vaccinia Virus protein VP39"/>
    <property type="match status" value="1"/>
</dbReference>
<dbReference type="GO" id="GO:0032259">
    <property type="term" value="P:methylation"/>
    <property type="evidence" value="ECO:0007669"/>
    <property type="project" value="UniProtKB-KW"/>
</dbReference>
<dbReference type="InterPro" id="IPR013216">
    <property type="entry name" value="Methyltransf_11"/>
</dbReference>
<dbReference type="Pfam" id="PF08241">
    <property type="entry name" value="Methyltransf_11"/>
    <property type="match status" value="1"/>
</dbReference>
<name>A0ABN3TJQ9_9ACTN</name>
<keyword evidence="4" id="KW-0489">Methyltransferase</keyword>
<reference evidence="4 5" key="1">
    <citation type="journal article" date="2019" name="Int. J. Syst. Evol. Microbiol.">
        <title>The Global Catalogue of Microorganisms (GCM) 10K type strain sequencing project: providing services to taxonomists for standard genome sequencing and annotation.</title>
        <authorList>
            <consortium name="The Broad Institute Genomics Platform"/>
            <consortium name="The Broad Institute Genome Sequencing Center for Infectious Disease"/>
            <person name="Wu L."/>
            <person name="Ma J."/>
        </authorList>
    </citation>
    <scope>NUCLEOTIDE SEQUENCE [LARGE SCALE GENOMIC DNA]</scope>
    <source>
        <strain evidence="4 5">JCM 4542</strain>
    </source>
</reference>
<keyword evidence="1" id="KW-0808">Transferase</keyword>
<dbReference type="PANTHER" id="PTHR43861">
    <property type="entry name" value="TRANS-ACONITATE 2-METHYLTRANSFERASE-RELATED"/>
    <property type="match status" value="1"/>
</dbReference>